<name>A0ACC0FIH4_9ERIC</name>
<dbReference type="Proteomes" id="UP001060215">
    <property type="component" value="Chromosome 14"/>
</dbReference>
<protein>
    <submittedName>
        <fullName evidence="1">Meiosis-specific protein ASY1</fullName>
    </submittedName>
</protein>
<evidence type="ECO:0000313" key="2">
    <source>
        <dbReference type="Proteomes" id="UP001060215"/>
    </source>
</evidence>
<comment type="caution">
    <text evidence="1">The sequence shown here is derived from an EMBL/GenBank/DDBJ whole genome shotgun (WGS) entry which is preliminary data.</text>
</comment>
<evidence type="ECO:0000313" key="1">
    <source>
        <dbReference type="EMBL" id="KAI7988618.1"/>
    </source>
</evidence>
<sequence>MAAMAALHSSFTSFSLSSNSFLGQCFSSPSLNAVKDYDIVVNRFLSIEIHELFEELINIESGKESRNITTSTYRKFNLDGNMKLQVVVSAPTSGSISEIDMQVKTVLDPCEDENDDLQDNDVSLGVDFVQRDEHSESDSEISSRIVMIMDGMVDEGDNDP</sequence>
<organism evidence="1 2">
    <name type="scientific">Camellia lanceoleosa</name>
    <dbReference type="NCBI Taxonomy" id="1840588"/>
    <lineage>
        <taxon>Eukaryota</taxon>
        <taxon>Viridiplantae</taxon>
        <taxon>Streptophyta</taxon>
        <taxon>Embryophyta</taxon>
        <taxon>Tracheophyta</taxon>
        <taxon>Spermatophyta</taxon>
        <taxon>Magnoliopsida</taxon>
        <taxon>eudicotyledons</taxon>
        <taxon>Gunneridae</taxon>
        <taxon>Pentapetalae</taxon>
        <taxon>asterids</taxon>
        <taxon>Ericales</taxon>
        <taxon>Theaceae</taxon>
        <taxon>Camellia</taxon>
    </lineage>
</organism>
<proteinExistence type="predicted"/>
<accession>A0ACC0FIH4</accession>
<keyword evidence="2" id="KW-1185">Reference proteome</keyword>
<dbReference type="EMBL" id="CM045771">
    <property type="protein sequence ID" value="KAI7988618.1"/>
    <property type="molecule type" value="Genomic_DNA"/>
</dbReference>
<gene>
    <name evidence="1" type="ORF">LOK49_LG13G01643</name>
</gene>
<reference evidence="1 2" key="1">
    <citation type="journal article" date="2022" name="Plant J.">
        <title>Chromosome-level genome of Camellia lanceoleosa provides a valuable resource for understanding genome evolution and self-incompatibility.</title>
        <authorList>
            <person name="Gong W."/>
            <person name="Xiao S."/>
            <person name="Wang L."/>
            <person name="Liao Z."/>
            <person name="Chang Y."/>
            <person name="Mo W."/>
            <person name="Hu G."/>
            <person name="Li W."/>
            <person name="Zhao G."/>
            <person name="Zhu H."/>
            <person name="Hu X."/>
            <person name="Ji K."/>
            <person name="Xiang X."/>
            <person name="Song Q."/>
            <person name="Yuan D."/>
            <person name="Jin S."/>
            <person name="Zhang L."/>
        </authorList>
    </citation>
    <scope>NUCLEOTIDE SEQUENCE [LARGE SCALE GENOMIC DNA]</scope>
    <source>
        <strain evidence="1">SQ_2022a</strain>
    </source>
</reference>